<evidence type="ECO:0000313" key="2">
    <source>
        <dbReference type="EMBL" id="KAJ7018783.1"/>
    </source>
</evidence>
<name>A0AAD6S1J0_9AGAR</name>
<evidence type="ECO:0000256" key="1">
    <source>
        <dbReference type="SAM" id="MobiDB-lite"/>
    </source>
</evidence>
<dbReference type="Proteomes" id="UP001218188">
    <property type="component" value="Unassembled WGS sequence"/>
</dbReference>
<comment type="caution">
    <text evidence="2">The sequence shown here is derived from an EMBL/GenBank/DDBJ whole genome shotgun (WGS) entry which is preliminary data.</text>
</comment>
<accession>A0AAD6S1J0</accession>
<keyword evidence="3" id="KW-1185">Reference proteome</keyword>
<feature type="compositionally biased region" description="Polar residues" evidence="1">
    <location>
        <begin position="474"/>
        <end position="483"/>
    </location>
</feature>
<organism evidence="2 3">
    <name type="scientific">Mycena alexandri</name>
    <dbReference type="NCBI Taxonomy" id="1745969"/>
    <lineage>
        <taxon>Eukaryota</taxon>
        <taxon>Fungi</taxon>
        <taxon>Dikarya</taxon>
        <taxon>Basidiomycota</taxon>
        <taxon>Agaricomycotina</taxon>
        <taxon>Agaricomycetes</taxon>
        <taxon>Agaricomycetidae</taxon>
        <taxon>Agaricales</taxon>
        <taxon>Marasmiineae</taxon>
        <taxon>Mycenaceae</taxon>
        <taxon>Mycena</taxon>
    </lineage>
</organism>
<dbReference type="AlphaFoldDB" id="A0AAD6S1J0"/>
<sequence length="560" mass="61797">MHVACEKNTKNFRLEPKFGSQQELGRGSSLYAELQLLTVPRPTGTVEERNAKTRAQQEARKEARRESSRKYREKHSWRLAKEAREARAQARKERELAARKAQLYVFPIRMAMPDDFARLEERRERIAKRTAEKQLMEVEARSLNQPATARLLQKVQRKRSGNEYGGWVVILRLADGTQDQMSQGHGQNPSQDLPSLSLLRYPIPRCNGGLVKVVTRDTKLWNLSRDGLCVSAAPVADCTLPHFTDHTEYSSKHNKTYWMVFWASRENADGMYSYKLDANSANRSGFENSRYVGDVGTWAEVLPLWKKHCFHNHRKCAVHPGTCGTDGALCPSHPDQGSDLPWAPRAEAGPTDIKPRIKRKTEDNTAGANIQPKRNKGVAGSTIVIKRRAPRARPPPSYTPAPASKDDSDSDVVTPGGAPLFDPDTPPASALPAPDMSPSVSSVSSLSVGSHSTLGPVALEKGKGRARVEPDMESSASRPTTTRARAGKAPVVTDTFFVNAHGFIHHSSQAAFADVAKGPLHVVAGWDEAVRYGSEVTERRRGEFVAQASRAASTGMELDL</sequence>
<feature type="region of interest" description="Disordered" evidence="1">
    <location>
        <begin position="41"/>
        <end position="74"/>
    </location>
</feature>
<feature type="region of interest" description="Disordered" evidence="1">
    <location>
        <begin position="335"/>
        <end position="487"/>
    </location>
</feature>
<protein>
    <submittedName>
        <fullName evidence="2">Uncharacterized protein</fullName>
    </submittedName>
</protein>
<evidence type="ECO:0000313" key="3">
    <source>
        <dbReference type="Proteomes" id="UP001218188"/>
    </source>
</evidence>
<gene>
    <name evidence="2" type="ORF">C8F04DRAFT_1198511</name>
</gene>
<dbReference type="EMBL" id="JARJCM010000322">
    <property type="protein sequence ID" value="KAJ7018783.1"/>
    <property type="molecule type" value="Genomic_DNA"/>
</dbReference>
<feature type="compositionally biased region" description="Basic and acidic residues" evidence="1">
    <location>
        <begin position="460"/>
        <end position="470"/>
    </location>
</feature>
<proteinExistence type="predicted"/>
<feature type="compositionally biased region" description="Low complexity" evidence="1">
    <location>
        <begin position="437"/>
        <end position="452"/>
    </location>
</feature>
<feature type="compositionally biased region" description="Basic and acidic residues" evidence="1">
    <location>
        <begin position="46"/>
        <end position="74"/>
    </location>
</feature>
<reference evidence="2" key="1">
    <citation type="submission" date="2023-03" db="EMBL/GenBank/DDBJ databases">
        <title>Massive genome expansion in bonnet fungi (Mycena s.s.) driven by repeated elements and novel gene families across ecological guilds.</title>
        <authorList>
            <consortium name="Lawrence Berkeley National Laboratory"/>
            <person name="Harder C.B."/>
            <person name="Miyauchi S."/>
            <person name="Viragh M."/>
            <person name="Kuo A."/>
            <person name="Thoen E."/>
            <person name="Andreopoulos B."/>
            <person name="Lu D."/>
            <person name="Skrede I."/>
            <person name="Drula E."/>
            <person name="Henrissat B."/>
            <person name="Morin E."/>
            <person name="Kohler A."/>
            <person name="Barry K."/>
            <person name="LaButti K."/>
            <person name="Morin E."/>
            <person name="Salamov A."/>
            <person name="Lipzen A."/>
            <person name="Mereny Z."/>
            <person name="Hegedus B."/>
            <person name="Baldrian P."/>
            <person name="Stursova M."/>
            <person name="Weitz H."/>
            <person name="Taylor A."/>
            <person name="Grigoriev I.V."/>
            <person name="Nagy L.G."/>
            <person name="Martin F."/>
            <person name="Kauserud H."/>
        </authorList>
    </citation>
    <scope>NUCLEOTIDE SEQUENCE</scope>
    <source>
        <strain evidence="2">CBHHK200</strain>
    </source>
</reference>